<feature type="region of interest" description="Disordered" evidence="1">
    <location>
        <begin position="1"/>
        <end position="106"/>
    </location>
</feature>
<sequence length="134" mass="14458">APPERARVPRAAPLRGDGDDQPLRHGAADGDVVRAASGRGRHPVEQLQSPAEGEEPAPRSTDVAVHRRRHALRHAGGRRRAGRGPGPAGARRGRPHRAPLYRPASGLPALGTYRALAAYRHPYDDRALPRPRSL</sequence>
<feature type="compositionally biased region" description="Basic and acidic residues" evidence="1">
    <location>
        <begin position="16"/>
        <end position="32"/>
    </location>
</feature>
<dbReference type="EMBL" id="CADCTC010000228">
    <property type="protein sequence ID" value="CAA9286143.1"/>
    <property type="molecule type" value="Genomic_DNA"/>
</dbReference>
<reference evidence="2" key="1">
    <citation type="submission" date="2020-02" db="EMBL/GenBank/DDBJ databases">
        <authorList>
            <person name="Meier V. D."/>
        </authorList>
    </citation>
    <scope>NUCLEOTIDE SEQUENCE</scope>
    <source>
        <strain evidence="2">AVDCRST_MAG77</strain>
    </source>
</reference>
<evidence type="ECO:0000256" key="1">
    <source>
        <dbReference type="SAM" id="MobiDB-lite"/>
    </source>
</evidence>
<feature type="non-terminal residue" evidence="2">
    <location>
        <position position="1"/>
    </location>
</feature>
<proteinExistence type="predicted"/>
<feature type="compositionally biased region" description="Basic residues" evidence="1">
    <location>
        <begin position="66"/>
        <end position="82"/>
    </location>
</feature>
<name>A0A6J4JS38_9CHLR</name>
<gene>
    <name evidence="2" type="ORF">AVDCRST_MAG77-4761</name>
</gene>
<protein>
    <submittedName>
        <fullName evidence="2">Uncharacterized protein</fullName>
    </submittedName>
</protein>
<feature type="non-terminal residue" evidence="2">
    <location>
        <position position="134"/>
    </location>
</feature>
<dbReference type="AlphaFoldDB" id="A0A6J4JS38"/>
<evidence type="ECO:0000313" key="2">
    <source>
        <dbReference type="EMBL" id="CAA9286143.1"/>
    </source>
</evidence>
<organism evidence="2">
    <name type="scientific">uncultured Chloroflexota bacterium</name>
    <dbReference type="NCBI Taxonomy" id="166587"/>
    <lineage>
        <taxon>Bacteria</taxon>
        <taxon>Bacillati</taxon>
        <taxon>Chloroflexota</taxon>
        <taxon>environmental samples</taxon>
    </lineage>
</organism>
<accession>A0A6J4JS38</accession>